<gene>
    <name evidence="2" type="ORF">GW534_02730</name>
</gene>
<dbReference type="InterPro" id="IPR006595">
    <property type="entry name" value="CTLH_C"/>
</dbReference>
<feature type="domain" description="CTLH" evidence="1">
    <location>
        <begin position="131"/>
        <end position="159"/>
    </location>
</feature>
<comment type="caution">
    <text evidence="2">The sequence shown here is derived from an EMBL/GenBank/DDBJ whole genome shotgun (WGS) entry which is preliminary data.</text>
</comment>
<organism evidence="2 3">
    <name type="scientific">Pallidibacillus pasinlerensis</name>
    <dbReference type="NCBI Taxonomy" id="2703818"/>
    <lineage>
        <taxon>Bacteria</taxon>
        <taxon>Bacillati</taxon>
        <taxon>Bacillota</taxon>
        <taxon>Bacilli</taxon>
        <taxon>Bacillales</taxon>
        <taxon>Bacillaceae</taxon>
        <taxon>Pallidibacillus</taxon>
    </lineage>
</organism>
<evidence type="ECO:0000313" key="2">
    <source>
        <dbReference type="EMBL" id="NCU16688.1"/>
    </source>
</evidence>
<evidence type="ECO:0000313" key="3">
    <source>
        <dbReference type="Proteomes" id="UP000743899"/>
    </source>
</evidence>
<keyword evidence="3" id="KW-1185">Reference proteome</keyword>
<name>A0ABX0A673_9BACI</name>
<dbReference type="InterPro" id="IPR040828">
    <property type="entry name" value="pPIWI_RE_REase"/>
</dbReference>
<dbReference type="RefSeq" id="WP_161919527.1">
    <property type="nucleotide sequence ID" value="NZ_JAACYS010000007.1"/>
</dbReference>
<dbReference type="EMBL" id="JAACYS010000007">
    <property type="protein sequence ID" value="NCU16688.1"/>
    <property type="molecule type" value="Genomic_DNA"/>
</dbReference>
<dbReference type="Pfam" id="PF18154">
    <property type="entry name" value="pPIWI_RE_REase"/>
    <property type="match status" value="1"/>
</dbReference>
<accession>A0ABX0A673</accession>
<evidence type="ECO:0000259" key="1">
    <source>
        <dbReference type="PROSITE" id="PS50897"/>
    </source>
</evidence>
<proteinExistence type="predicted"/>
<dbReference type="Proteomes" id="UP000743899">
    <property type="component" value="Unassembled WGS sequence"/>
</dbReference>
<protein>
    <recommendedName>
        <fullName evidence="1">CTLH domain-containing protein</fullName>
    </recommendedName>
</protein>
<reference evidence="2 3" key="1">
    <citation type="submission" date="2020-01" db="EMBL/GenBank/DDBJ databases">
        <title>A novel Bacillus sp. from Pasinler.</title>
        <authorList>
            <person name="Adiguzel A."/>
            <person name="Ay H."/>
            <person name="Baltaci M.O."/>
        </authorList>
    </citation>
    <scope>NUCLEOTIDE SEQUENCE [LARGE SCALE GENOMIC DNA]</scope>
    <source>
        <strain evidence="2 3">P1</strain>
    </source>
</reference>
<sequence>MSDFVKIFNDAMELSCLGLYEKQVAEVNKGDQMEYFRSPLLKKALDKFSLLNLTYNLFNQGEPILPTSETALIKSFNFSTKQFINRLPDAYRKPLTKTDWYMDESYVNIGLENTYHCTPELLDKLNERIFRKAKKAKYKELELQSQKFIELLFEKNQDEYCEIRSFLQHTPYITSKHFIENESLRNFRTKYPDIFEAAFERLNYQYAMIKVCKHCGLILKERIDGTLYCVSDRCSRKTNGFSDIKKVNAEGDIWVLRLNVARYIYYSGLLEKEVKKILLKAGIKPTLWPKKDEWDFEFNFKGEKWVIDAKDVKDPRWIQEDIKLKEKENLPYDKVIYVVPSDKNSNYIRAVNRVVKDKMKIQCMTLASFKKMIKEWKDESE</sequence>
<dbReference type="PROSITE" id="PS50897">
    <property type="entry name" value="CTLH"/>
    <property type="match status" value="1"/>
</dbReference>